<reference evidence="2 3" key="1">
    <citation type="submission" date="2019-09" db="EMBL/GenBank/DDBJ databases">
        <title>Wenzhouxiangella sp. Genome sequencing and assembly.</title>
        <authorList>
            <person name="Zhang R."/>
        </authorList>
    </citation>
    <scope>NUCLEOTIDE SEQUENCE [LARGE SCALE GENOMIC DNA]</scope>
    <source>
        <strain evidence="2 3">W260</strain>
    </source>
</reference>
<dbReference type="Proteomes" id="UP000325372">
    <property type="component" value="Unassembled WGS sequence"/>
</dbReference>
<comment type="caution">
    <text evidence="2">The sequence shown here is derived from an EMBL/GenBank/DDBJ whole genome shotgun (WGS) entry which is preliminary data.</text>
</comment>
<keyword evidence="1" id="KW-0472">Membrane</keyword>
<sequence length="218" mass="22973">MTQSAPNRVPRLAWGGALAAGLAVLIWFVPLFHVLPLEETRQQAQAGAFNAETFVDEFWAGPLATALEDAVDAGTLLDELGRDFAAAGERYGHRLGLSSRTAFLVSGEGTVVDAGEYRLGISLDDDDTPEVIIEVGPVFGNAIRDGSGQLDVSRFANAQEFNAISEAINRRVEAGAMAQLEAGVAPGQRIRFTGGTEVADSGQAPGELLVVPVNIELP</sequence>
<dbReference type="Pfam" id="PF10054">
    <property type="entry name" value="DUF2291"/>
    <property type="match status" value="1"/>
</dbReference>
<keyword evidence="1" id="KW-0812">Transmembrane</keyword>
<evidence type="ECO:0000313" key="2">
    <source>
        <dbReference type="EMBL" id="KAA9131042.1"/>
    </source>
</evidence>
<dbReference type="Gene3D" id="1.10.10.1260">
    <property type="entry name" value="Envelope glycoprotein gp160, DUF2291, helical domain"/>
    <property type="match status" value="1"/>
</dbReference>
<protein>
    <submittedName>
        <fullName evidence="2">DUF2291 domain-containing protein</fullName>
    </submittedName>
</protein>
<dbReference type="RefSeq" id="WP_150864680.1">
    <property type="nucleotide sequence ID" value="NZ_VYXP01000006.1"/>
</dbReference>
<name>A0A5N0T800_9GAMM</name>
<dbReference type="InterPro" id="IPR036215">
    <property type="entry name" value="TM0957-like_sf"/>
</dbReference>
<keyword evidence="1" id="KW-1133">Transmembrane helix</keyword>
<evidence type="ECO:0000256" key="1">
    <source>
        <dbReference type="SAM" id="Phobius"/>
    </source>
</evidence>
<evidence type="ECO:0000313" key="3">
    <source>
        <dbReference type="Proteomes" id="UP000325372"/>
    </source>
</evidence>
<dbReference type="AlphaFoldDB" id="A0A5N0T800"/>
<accession>A0A5N0T800</accession>
<dbReference type="InterPro" id="IPR014582">
    <property type="entry name" value="UCP033535_lipo"/>
</dbReference>
<gene>
    <name evidence="2" type="ORF">F3N42_11925</name>
</gene>
<proteinExistence type="predicted"/>
<feature type="transmembrane region" description="Helical" evidence="1">
    <location>
        <begin position="12"/>
        <end position="35"/>
    </location>
</feature>
<dbReference type="SUPFAM" id="SSF141318">
    <property type="entry name" value="TM0957-like"/>
    <property type="match status" value="1"/>
</dbReference>
<dbReference type="EMBL" id="VYXP01000006">
    <property type="protein sequence ID" value="KAA9131042.1"/>
    <property type="molecule type" value="Genomic_DNA"/>
</dbReference>
<dbReference type="Gene3D" id="2.40.50.420">
    <property type="entry name" value="Envelope glycoprotein gp160, DUF2291, alpha/beta domain"/>
    <property type="match status" value="1"/>
</dbReference>
<keyword evidence="3" id="KW-1185">Reference proteome</keyword>
<organism evidence="2 3">
    <name type="scientific">Marinihelvus fidelis</name>
    <dbReference type="NCBI Taxonomy" id="2613842"/>
    <lineage>
        <taxon>Bacteria</taxon>
        <taxon>Pseudomonadati</taxon>
        <taxon>Pseudomonadota</taxon>
        <taxon>Gammaproteobacteria</taxon>
        <taxon>Chromatiales</taxon>
        <taxon>Wenzhouxiangellaceae</taxon>
        <taxon>Marinihelvus</taxon>
    </lineage>
</organism>